<keyword evidence="5" id="KW-1185">Reference proteome</keyword>
<reference evidence="4" key="1">
    <citation type="submission" date="2023-08" db="EMBL/GenBank/DDBJ databases">
        <authorList>
            <person name="Audoor S."/>
            <person name="Bilcke G."/>
        </authorList>
    </citation>
    <scope>NUCLEOTIDE SEQUENCE</scope>
</reference>
<dbReference type="InterPro" id="IPR011009">
    <property type="entry name" value="Kinase-like_dom_sf"/>
</dbReference>
<dbReference type="Proteomes" id="UP001295423">
    <property type="component" value="Unassembled WGS sequence"/>
</dbReference>
<dbReference type="EMBL" id="CAKOGP040001892">
    <property type="protein sequence ID" value="CAJ1955529.1"/>
    <property type="molecule type" value="Genomic_DNA"/>
</dbReference>
<dbReference type="PANTHER" id="PTHR44329">
    <property type="entry name" value="SERINE/THREONINE-PROTEIN KINASE TNNI3K-RELATED"/>
    <property type="match status" value="1"/>
</dbReference>
<organism evidence="4 5">
    <name type="scientific">Cylindrotheca closterium</name>
    <dbReference type="NCBI Taxonomy" id="2856"/>
    <lineage>
        <taxon>Eukaryota</taxon>
        <taxon>Sar</taxon>
        <taxon>Stramenopiles</taxon>
        <taxon>Ochrophyta</taxon>
        <taxon>Bacillariophyta</taxon>
        <taxon>Bacillariophyceae</taxon>
        <taxon>Bacillariophycidae</taxon>
        <taxon>Bacillariales</taxon>
        <taxon>Bacillariaceae</taxon>
        <taxon>Cylindrotheca</taxon>
    </lineage>
</organism>
<dbReference type="Gene3D" id="1.10.510.10">
    <property type="entry name" value="Transferase(Phosphotransferase) domain 1"/>
    <property type="match status" value="1"/>
</dbReference>
<evidence type="ECO:0000256" key="1">
    <source>
        <dbReference type="PROSITE-ProRule" id="PRU10141"/>
    </source>
</evidence>
<protein>
    <recommendedName>
        <fullName evidence="3">Protein kinase domain-containing protein</fullName>
    </recommendedName>
</protein>
<feature type="region of interest" description="Disordered" evidence="2">
    <location>
        <begin position="165"/>
        <end position="188"/>
    </location>
</feature>
<keyword evidence="1" id="KW-0547">Nucleotide-binding</keyword>
<dbReference type="PROSITE" id="PS50011">
    <property type="entry name" value="PROTEIN_KINASE_DOM"/>
    <property type="match status" value="1"/>
</dbReference>
<comment type="caution">
    <text evidence="4">The sequence shown here is derived from an EMBL/GenBank/DDBJ whole genome shotgun (WGS) entry which is preliminary data.</text>
</comment>
<evidence type="ECO:0000313" key="4">
    <source>
        <dbReference type="EMBL" id="CAJ1955529.1"/>
    </source>
</evidence>
<feature type="compositionally biased region" description="Basic residues" evidence="2">
    <location>
        <begin position="478"/>
        <end position="496"/>
    </location>
</feature>
<dbReference type="Pfam" id="PF07714">
    <property type="entry name" value="PK_Tyr_Ser-Thr"/>
    <property type="match status" value="1"/>
</dbReference>
<dbReference type="SMART" id="SM00220">
    <property type="entry name" value="S_TKc"/>
    <property type="match status" value="1"/>
</dbReference>
<dbReference type="GO" id="GO:0005524">
    <property type="term" value="F:ATP binding"/>
    <property type="evidence" value="ECO:0007669"/>
    <property type="project" value="UniProtKB-UniRule"/>
</dbReference>
<dbReference type="PROSITE" id="PS00107">
    <property type="entry name" value="PROTEIN_KINASE_ATP"/>
    <property type="match status" value="1"/>
</dbReference>
<feature type="compositionally biased region" description="Low complexity" evidence="2">
    <location>
        <begin position="425"/>
        <end position="448"/>
    </location>
</feature>
<dbReference type="Gene3D" id="3.30.200.20">
    <property type="entry name" value="Phosphorylase Kinase, domain 1"/>
    <property type="match status" value="1"/>
</dbReference>
<dbReference type="AlphaFoldDB" id="A0AAD2FXA2"/>
<dbReference type="InterPro" id="IPR017441">
    <property type="entry name" value="Protein_kinase_ATP_BS"/>
</dbReference>
<dbReference type="InterPro" id="IPR000719">
    <property type="entry name" value="Prot_kinase_dom"/>
</dbReference>
<proteinExistence type="predicted"/>
<dbReference type="InterPro" id="IPR001245">
    <property type="entry name" value="Ser-Thr/Tyr_kinase_cat_dom"/>
</dbReference>
<keyword evidence="1" id="KW-0067">ATP-binding</keyword>
<evidence type="ECO:0000256" key="2">
    <source>
        <dbReference type="SAM" id="MobiDB-lite"/>
    </source>
</evidence>
<feature type="compositionally biased region" description="Polar residues" evidence="2">
    <location>
        <begin position="449"/>
        <end position="463"/>
    </location>
</feature>
<dbReference type="SUPFAM" id="SSF56112">
    <property type="entry name" value="Protein kinase-like (PK-like)"/>
    <property type="match status" value="1"/>
</dbReference>
<feature type="region of interest" description="Disordered" evidence="2">
    <location>
        <begin position="384"/>
        <end position="511"/>
    </location>
</feature>
<dbReference type="GO" id="GO:0004674">
    <property type="term" value="F:protein serine/threonine kinase activity"/>
    <property type="evidence" value="ECO:0007669"/>
    <property type="project" value="TreeGrafter"/>
</dbReference>
<dbReference type="InterPro" id="IPR051681">
    <property type="entry name" value="Ser/Thr_Kinases-Pseudokinases"/>
</dbReference>
<evidence type="ECO:0000259" key="3">
    <source>
        <dbReference type="PROSITE" id="PS50011"/>
    </source>
</evidence>
<feature type="binding site" evidence="1">
    <location>
        <position position="84"/>
    </location>
    <ligand>
        <name>ATP</name>
        <dbReference type="ChEBI" id="CHEBI:30616"/>
    </ligand>
</feature>
<name>A0AAD2FXA2_9STRA</name>
<gene>
    <name evidence="4" type="ORF">CYCCA115_LOCUS15793</name>
</gene>
<accession>A0AAD2FXA2</accession>
<feature type="domain" description="Protein kinase" evidence="3">
    <location>
        <begin position="45"/>
        <end position="351"/>
    </location>
</feature>
<sequence>MSEEEIDRARRKQMGIIAEEEITGLVERSRLEILDDVLQLDWDDIDLRSTIGYGGFSQVFRAGIQVSSIDEDAPAIADQEFALKCLSPNTMARTKSFKTGSVDLVIEATILARLSHPNVIKLHGFYGKSVRNSYLESERGYFLVIDLLADTLRNKIDKYRLQNPKMRKTRDPSQQMGSIKDSNKPNTSEALERIKSIGVDVAKGMEYLHSQGVVLRDLKPDNVGFDTNGVPKIFDLGFAREFHTLKPKEVAGSLRYMAPEIALGQPTEFASDVYSFGVLLWEMTTLEKPYKHIHDRDEFIESIMINGWRPSSSQMPSTALRRLVKECWHGEHTRRPNFSKVVKILKVETSLVATNSKRASGMPLPRTTTFSDASAISRKNSLGKIPSISKKTGSSFRNLMGFGKKNQSSDSMADLTKKTEDATISEESTGTATTGGTTSSSLQQPSSSNKNASFGASGSNKTKVNPLLAQALLGSGPKKSKHGKKPPKTKVKKSLYRAKSNMSMPNFFDGE</sequence>
<evidence type="ECO:0000313" key="5">
    <source>
        <dbReference type="Proteomes" id="UP001295423"/>
    </source>
</evidence>